<protein>
    <submittedName>
        <fullName evidence="2">Uncharacterized protein</fullName>
    </submittedName>
</protein>
<dbReference type="EMBL" id="JAAITT010000007">
    <property type="protein sequence ID" value="NSJ48299.1"/>
    <property type="molecule type" value="Genomic_DNA"/>
</dbReference>
<proteinExistence type="predicted"/>
<sequence>MPASKKIKRPIAISQQKSPKKYPTDKLLHSKVLSGYQPDFARAILQETEYTIEDARATLDKVLKGGK</sequence>
<dbReference type="AlphaFoldDB" id="A0AAW5BIC9"/>
<dbReference type="EMBL" id="JAKNGE010000001">
    <property type="protein sequence ID" value="MCG4744051.1"/>
    <property type="molecule type" value="Genomic_DNA"/>
</dbReference>
<reference evidence="3" key="2">
    <citation type="submission" date="2020-02" db="EMBL/GenBank/DDBJ databases">
        <authorList>
            <person name="Littmann E."/>
            <person name="Sorbara M."/>
        </authorList>
    </citation>
    <scope>NUCLEOTIDE SEQUENCE</scope>
    <source>
        <strain evidence="3">MSK.1.17</strain>
    </source>
</reference>
<gene>
    <name evidence="3" type="ORF">G5B36_06245</name>
    <name evidence="2" type="ORF">L0N08_01335</name>
</gene>
<keyword evidence="4" id="KW-1185">Reference proteome</keyword>
<reference evidence="3 4" key="1">
    <citation type="journal article" date="2020" name="Cell Host Microbe">
        <title>Functional and Genomic Variation between Human-Derived Isolates of Lachnospiraceae Reveals Inter- and Intra-Species Diversity.</title>
        <authorList>
            <person name="Sorbara M.T."/>
            <person name="Littmann E.R."/>
            <person name="Fontana E."/>
            <person name="Moody T.U."/>
            <person name="Kohout C.E."/>
            <person name="Gjonbalaj M."/>
            <person name="Eaton V."/>
            <person name="Seok R."/>
            <person name="Leiner I.M."/>
            <person name="Pamer E.G."/>
        </authorList>
    </citation>
    <scope>NUCLEOTIDE SEQUENCE [LARGE SCALE GENOMIC DNA]</scope>
    <source>
        <strain evidence="3 4">MSK.1.17</strain>
    </source>
</reference>
<evidence type="ECO:0000313" key="2">
    <source>
        <dbReference type="EMBL" id="MCG4744051.1"/>
    </source>
</evidence>
<dbReference type="Proteomes" id="UP000669239">
    <property type="component" value="Unassembled WGS sequence"/>
</dbReference>
<name>A0AAW5BIC9_9FIRM</name>
<feature type="region of interest" description="Disordered" evidence="1">
    <location>
        <begin position="1"/>
        <end position="22"/>
    </location>
</feature>
<evidence type="ECO:0000256" key="1">
    <source>
        <dbReference type="SAM" id="MobiDB-lite"/>
    </source>
</evidence>
<accession>A0AAW5BIC9</accession>
<organism evidence="2 5">
    <name type="scientific">Enterocloster aldenensis</name>
    <dbReference type="NCBI Taxonomy" id="358742"/>
    <lineage>
        <taxon>Bacteria</taxon>
        <taxon>Bacillati</taxon>
        <taxon>Bacillota</taxon>
        <taxon>Clostridia</taxon>
        <taxon>Lachnospirales</taxon>
        <taxon>Lachnospiraceae</taxon>
        <taxon>Enterocloster</taxon>
    </lineage>
</organism>
<dbReference type="RefSeq" id="WP_165641741.1">
    <property type="nucleotide sequence ID" value="NZ_JAAITT010000007.1"/>
</dbReference>
<evidence type="ECO:0000313" key="5">
    <source>
        <dbReference type="Proteomes" id="UP001299608"/>
    </source>
</evidence>
<dbReference type="Proteomes" id="UP001299608">
    <property type="component" value="Unassembled WGS sequence"/>
</dbReference>
<evidence type="ECO:0000313" key="4">
    <source>
        <dbReference type="Proteomes" id="UP000669239"/>
    </source>
</evidence>
<reference evidence="2" key="3">
    <citation type="submission" date="2022-01" db="EMBL/GenBank/DDBJ databases">
        <title>Collection of gut derived symbiotic bacterial strains cultured from healthy donors.</title>
        <authorList>
            <person name="Lin H."/>
            <person name="Kohout C."/>
            <person name="Waligurski E."/>
            <person name="Pamer E.G."/>
        </authorList>
    </citation>
    <scope>NUCLEOTIDE SEQUENCE</scope>
    <source>
        <strain evidence="2">DFI.6.55</strain>
    </source>
</reference>
<comment type="caution">
    <text evidence="2">The sequence shown here is derived from an EMBL/GenBank/DDBJ whole genome shotgun (WGS) entry which is preliminary data.</text>
</comment>
<evidence type="ECO:0000313" key="3">
    <source>
        <dbReference type="EMBL" id="NSJ48299.1"/>
    </source>
</evidence>